<dbReference type="AlphaFoldDB" id="A0A4Z2HQB4"/>
<evidence type="ECO:0000313" key="2">
    <source>
        <dbReference type="EMBL" id="TNN67771.1"/>
    </source>
</evidence>
<organism evidence="2 3">
    <name type="scientific">Liparis tanakae</name>
    <name type="common">Tanaka's snailfish</name>
    <dbReference type="NCBI Taxonomy" id="230148"/>
    <lineage>
        <taxon>Eukaryota</taxon>
        <taxon>Metazoa</taxon>
        <taxon>Chordata</taxon>
        <taxon>Craniata</taxon>
        <taxon>Vertebrata</taxon>
        <taxon>Euteleostomi</taxon>
        <taxon>Actinopterygii</taxon>
        <taxon>Neopterygii</taxon>
        <taxon>Teleostei</taxon>
        <taxon>Neoteleostei</taxon>
        <taxon>Acanthomorphata</taxon>
        <taxon>Eupercaria</taxon>
        <taxon>Perciformes</taxon>
        <taxon>Cottioidei</taxon>
        <taxon>Cottales</taxon>
        <taxon>Liparidae</taxon>
        <taxon>Liparis</taxon>
    </lineage>
</organism>
<evidence type="ECO:0008006" key="4">
    <source>
        <dbReference type="Google" id="ProtNLM"/>
    </source>
</evidence>
<sequence length="152" mass="16476">MYSQATFRVSISSVVMLLVKLTLQVISGSEPEQRPGAVQVSVVCRPSVRGGISTEGFWTEGPISATKSPASCRRQLGTTRERRGQHRVKKYNAGFSRTTSCLGLPFSLGGRSHMIRLGLDCPLMQGDTPSPGIHFKTTSFVKVMPEAKCGCE</sequence>
<feature type="signal peptide" evidence="1">
    <location>
        <begin position="1"/>
        <end position="28"/>
    </location>
</feature>
<dbReference type="EMBL" id="SRLO01000199">
    <property type="protein sequence ID" value="TNN67771.1"/>
    <property type="molecule type" value="Genomic_DNA"/>
</dbReference>
<dbReference type="Proteomes" id="UP000314294">
    <property type="component" value="Unassembled WGS sequence"/>
</dbReference>
<keyword evidence="3" id="KW-1185">Reference proteome</keyword>
<keyword evidence="1" id="KW-0732">Signal</keyword>
<accession>A0A4Z2HQB4</accession>
<name>A0A4Z2HQB4_9TELE</name>
<comment type="caution">
    <text evidence="2">The sequence shown here is derived from an EMBL/GenBank/DDBJ whole genome shotgun (WGS) entry which is preliminary data.</text>
</comment>
<protein>
    <recommendedName>
        <fullName evidence="4">Secreted protein</fullName>
    </recommendedName>
</protein>
<proteinExistence type="predicted"/>
<evidence type="ECO:0000313" key="3">
    <source>
        <dbReference type="Proteomes" id="UP000314294"/>
    </source>
</evidence>
<gene>
    <name evidence="2" type="ORF">EYF80_022086</name>
</gene>
<reference evidence="2 3" key="1">
    <citation type="submission" date="2019-03" db="EMBL/GenBank/DDBJ databases">
        <title>First draft genome of Liparis tanakae, snailfish: a comprehensive survey of snailfish specific genes.</title>
        <authorList>
            <person name="Kim W."/>
            <person name="Song I."/>
            <person name="Jeong J.-H."/>
            <person name="Kim D."/>
            <person name="Kim S."/>
            <person name="Ryu S."/>
            <person name="Song J.Y."/>
            <person name="Lee S.K."/>
        </authorList>
    </citation>
    <scope>NUCLEOTIDE SEQUENCE [LARGE SCALE GENOMIC DNA]</scope>
    <source>
        <tissue evidence="2">Muscle</tissue>
    </source>
</reference>
<evidence type="ECO:0000256" key="1">
    <source>
        <dbReference type="SAM" id="SignalP"/>
    </source>
</evidence>
<feature type="chain" id="PRO_5021479520" description="Secreted protein" evidence="1">
    <location>
        <begin position="29"/>
        <end position="152"/>
    </location>
</feature>